<organism evidence="7">
    <name type="scientific">Ignavibacterium album</name>
    <dbReference type="NCBI Taxonomy" id="591197"/>
    <lineage>
        <taxon>Bacteria</taxon>
        <taxon>Pseudomonadati</taxon>
        <taxon>Ignavibacteriota</taxon>
        <taxon>Ignavibacteria</taxon>
        <taxon>Ignavibacteriales</taxon>
        <taxon>Ignavibacteriaceae</taxon>
        <taxon>Ignavibacterium</taxon>
    </lineage>
</organism>
<feature type="transmembrane region" description="Helical" evidence="6">
    <location>
        <begin position="205"/>
        <end position="227"/>
    </location>
</feature>
<proteinExistence type="predicted"/>
<feature type="transmembrane region" description="Helical" evidence="6">
    <location>
        <begin position="30"/>
        <end position="48"/>
    </location>
</feature>
<sequence length="458" mass="52023">MIKSFFNKFNLRDLLRIGTGSRTEKAKKNIIVLFIIHFFNFLAIMAIVPVTIKYLGENQYGVWLTLSSVFMWLGNLDFGIGNGLRNKLAESFAKEDFQSARKYLSTAYAVFAIGIFSSLLIYMIVHPFLNWVFILNAGSYDVKSLNNFVLIVFVFFAFQFLLRLLTSLINADQKPALNGFITLCINTLTLAVVIILYLVSKSSLYVYGIAISLIPFFVLLVASYILFKTRYRHIAPSFKHIDWKSSRNLVTLGMQFFVIQVSALVVFATDNLIITHLYEPSQVTIYNIAHKYFFFVTLVFNVFLAPFWSAFTDAFVKNDFGWIKQVVKRLVQVWALLSVAVIVMIFISDFVYRIWIGSEIKIPFSLSVGMGIFMIVSNWNNIFAFFLNGVGKIRLQFYYSIVTALINIPLSIYLAKGIGMGITGVITATIICIGFAAVWAPIQYNKILNGTAKGIWNK</sequence>
<feature type="transmembrane region" description="Helical" evidence="6">
    <location>
        <begin position="103"/>
        <end position="125"/>
    </location>
</feature>
<keyword evidence="3 6" id="KW-0812">Transmembrane</keyword>
<dbReference type="GO" id="GO:0005886">
    <property type="term" value="C:plasma membrane"/>
    <property type="evidence" value="ECO:0007669"/>
    <property type="project" value="UniProtKB-SubCell"/>
</dbReference>
<name>A0A7V2ZH94_9BACT</name>
<evidence type="ECO:0000256" key="2">
    <source>
        <dbReference type="ARBA" id="ARBA00022475"/>
    </source>
</evidence>
<dbReference type="PANTHER" id="PTHR30250:SF11">
    <property type="entry name" value="O-ANTIGEN TRANSPORTER-RELATED"/>
    <property type="match status" value="1"/>
</dbReference>
<evidence type="ECO:0000256" key="6">
    <source>
        <dbReference type="SAM" id="Phobius"/>
    </source>
</evidence>
<feature type="transmembrane region" description="Helical" evidence="6">
    <location>
        <begin position="177"/>
        <end position="199"/>
    </location>
</feature>
<keyword evidence="2" id="KW-1003">Cell membrane</keyword>
<feature type="transmembrane region" description="Helical" evidence="6">
    <location>
        <begin position="397"/>
        <end position="415"/>
    </location>
</feature>
<evidence type="ECO:0000256" key="1">
    <source>
        <dbReference type="ARBA" id="ARBA00004651"/>
    </source>
</evidence>
<comment type="subcellular location">
    <subcellularLocation>
        <location evidence="1">Cell membrane</location>
        <topology evidence="1">Multi-pass membrane protein</topology>
    </subcellularLocation>
</comment>
<dbReference type="EMBL" id="DSUJ01000002">
    <property type="protein sequence ID" value="HFI89932.1"/>
    <property type="molecule type" value="Genomic_DNA"/>
</dbReference>
<keyword evidence="4 6" id="KW-1133">Transmembrane helix</keyword>
<dbReference type="InterPro" id="IPR002797">
    <property type="entry name" value="Polysacc_synth"/>
</dbReference>
<comment type="caution">
    <text evidence="7">The sequence shown here is derived from an EMBL/GenBank/DDBJ whole genome shotgun (WGS) entry which is preliminary data.</text>
</comment>
<reference evidence="7" key="1">
    <citation type="journal article" date="2020" name="mSystems">
        <title>Genome- and Community-Level Interaction Insights into Carbon Utilization and Element Cycling Functions of Hydrothermarchaeota in Hydrothermal Sediment.</title>
        <authorList>
            <person name="Zhou Z."/>
            <person name="Liu Y."/>
            <person name="Xu W."/>
            <person name="Pan J."/>
            <person name="Luo Z.H."/>
            <person name="Li M."/>
        </authorList>
    </citation>
    <scope>NUCLEOTIDE SEQUENCE [LARGE SCALE GENOMIC DNA]</scope>
    <source>
        <strain evidence="7">SpSt-479</strain>
    </source>
</reference>
<feature type="transmembrane region" description="Helical" evidence="6">
    <location>
        <begin position="145"/>
        <end position="165"/>
    </location>
</feature>
<feature type="transmembrane region" description="Helical" evidence="6">
    <location>
        <begin position="362"/>
        <end position="385"/>
    </location>
</feature>
<feature type="transmembrane region" description="Helical" evidence="6">
    <location>
        <begin position="289"/>
        <end position="312"/>
    </location>
</feature>
<protein>
    <recommendedName>
        <fullName evidence="8">Polysaccharide biosynthesis protein</fullName>
    </recommendedName>
</protein>
<feature type="transmembrane region" description="Helical" evidence="6">
    <location>
        <begin position="60"/>
        <end position="82"/>
    </location>
</feature>
<dbReference type="PANTHER" id="PTHR30250">
    <property type="entry name" value="PST FAMILY PREDICTED COLANIC ACID TRANSPORTER"/>
    <property type="match status" value="1"/>
</dbReference>
<evidence type="ECO:0000256" key="3">
    <source>
        <dbReference type="ARBA" id="ARBA00022692"/>
    </source>
</evidence>
<gene>
    <name evidence="7" type="ORF">ENS31_00210</name>
</gene>
<feature type="transmembrane region" description="Helical" evidence="6">
    <location>
        <begin position="421"/>
        <end position="440"/>
    </location>
</feature>
<accession>A0A7V2ZH94</accession>
<keyword evidence="5 6" id="KW-0472">Membrane</keyword>
<evidence type="ECO:0000313" key="7">
    <source>
        <dbReference type="EMBL" id="HFI89932.1"/>
    </source>
</evidence>
<feature type="transmembrane region" description="Helical" evidence="6">
    <location>
        <begin position="248"/>
        <end position="269"/>
    </location>
</feature>
<dbReference type="InterPro" id="IPR050833">
    <property type="entry name" value="Poly_Biosynth_Transport"/>
</dbReference>
<evidence type="ECO:0008006" key="8">
    <source>
        <dbReference type="Google" id="ProtNLM"/>
    </source>
</evidence>
<dbReference type="AlphaFoldDB" id="A0A7V2ZH94"/>
<feature type="transmembrane region" description="Helical" evidence="6">
    <location>
        <begin position="333"/>
        <end position="356"/>
    </location>
</feature>
<evidence type="ECO:0000256" key="5">
    <source>
        <dbReference type="ARBA" id="ARBA00023136"/>
    </source>
</evidence>
<evidence type="ECO:0000256" key="4">
    <source>
        <dbReference type="ARBA" id="ARBA00022989"/>
    </source>
</evidence>
<dbReference type="Pfam" id="PF01943">
    <property type="entry name" value="Polysacc_synt"/>
    <property type="match status" value="1"/>
</dbReference>